<accession>A0ABR6XGW6</accession>
<dbReference type="Proteomes" id="UP000637632">
    <property type="component" value="Unassembled WGS sequence"/>
</dbReference>
<dbReference type="EMBL" id="JACOFT010000004">
    <property type="protein sequence ID" value="MBC3812147.1"/>
    <property type="molecule type" value="Genomic_DNA"/>
</dbReference>
<evidence type="ECO:0000313" key="2">
    <source>
        <dbReference type="Proteomes" id="UP000637632"/>
    </source>
</evidence>
<dbReference type="RefSeq" id="WP_186885032.1">
    <property type="nucleotide sequence ID" value="NZ_JACOFT010000004.1"/>
</dbReference>
<name>A0ABR6XGW6_9BURK</name>
<organism evidence="1 2">
    <name type="scientific">Undibacterium aquatile</name>
    <dbReference type="NCBI Taxonomy" id="1537398"/>
    <lineage>
        <taxon>Bacteria</taxon>
        <taxon>Pseudomonadati</taxon>
        <taxon>Pseudomonadota</taxon>
        <taxon>Betaproteobacteria</taxon>
        <taxon>Burkholderiales</taxon>
        <taxon>Oxalobacteraceae</taxon>
        <taxon>Undibacterium</taxon>
    </lineage>
</organism>
<keyword evidence="2" id="KW-1185">Reference proteome</keyword>
<gene>
    <name evidence="1" type="ORF">H8K26_11900</name>
</gene>
<sequence length="156" mass="17495">MKIHGEWEVSQVRNVVVRAFAGNFNEQGVRAMFEDYKAIAPTGVAWASLAQGEYWEMAPTAALKAYTSMRDWAIAHGCQCIAFVCPSRFHLDIVQRNSGVVPGDDFYVCTTTEEACAWLTAKGFPFSIQDFQHTAFLEKAKRTLENDPLSSFFRVA</sequence>
<reference evidence="1 2" key="1">
    <citation type="submission" date="2020-08" db="EMBL/GenBank/DDBJ databases">
        <title>Novel species isolated from subtropical streams in China.</title>
        <authorList>
            <person name="Lu H."/>
        </authorList>
    </citation>
    <scope>NUCLEOTIDE SEQUENCE [LARGE SCALE GENOMIC DNA]</scope>
    <source>
        <strain evidence="1 2">CCTCC AB 2015119</strain>
    </source>
</reference>
<proteinExistence type="predicted"/>
<comment type="caution">
    <text evidence="1">The sequence shown here is derived from an EMBL/GenBank/DDBJ whole genome shotgun (WGS) entry which is preliminary data.</text>
</comment>
<evidence type="ECO:0008006" key="3">
    <source>
        <dbReference type="Google" id="ProtNLM"/>
    </source>
</evidence>
<protein>
    <recommendedName>
        <fullName evidence="3">SpoIIAA-like protein</fullName>
    </recommendedName>
</protein>
<evidence type="ECO:0000313" key="1">
    <source>
        <dbReference type="EMBL" id="MBC3812147.1"/>
    </source>
</evidence>